<comment type="caution">
    <text evidence="2">The sequence shown here is derived from an EMBL/GenBank/DDBJ whole genome shotgun (WGS) entry which is preliminary data.</text>
</comment>
<evidence type="ECO:0000256" key="1">
    <source>
        <dbReference type="SAM" id="MobiDB-lite"/>
    </source>
</evidence>
<name>A0A0L0NQ61_CANAR</name>
<feature type="region of interest" description="Disordered" evidence="1">
    <location>
        <begin position="18"/>
        <end position="166"/>
    </location>
</feature>
<organism evidence="2 3">
    <name type="scientific">Candidozyma auris</name>
    <name type="common">Yeast</name>
    <name type="synonym">Candida auris</name>
    <dbReference type="NCBI Taxonomy" id="498019"/>
    <lineage>
        <taxon>Eukaryota</taxon>
        <taxon>Fungi</taxon>
        <taxon>Dikarya</taxon>
        <taxon>Ascomycota</taxon>
        <taxon>Saccharomycotina</taxon>
        <taxon>Pichiomycetes</taxon>
        <taxon>Metschnikowiaceae</taxon>
        <taxon>Candidozyma</taxon>
    </lineage>
</organism>
<dbReference type="VEuPathDB" id="FungiDB:B9J08_004637"/>
<feature type="compositionally biased region" description="Polar residues" evidence="1">
    <location>
        <begin position="67"/>
        <end position="97"/>
    </location>
</feature>
<dbReference type="EMBL" id="LGST01000057">
    <property type="protein sequence ID" value="KND96276.1"/>
    <property type="molecule type" value="Genomic_DNA"/>
</dbReference>
<gene>
    <name evidence="2" type="ORF">QG37_07405</name>
</gene>
<dbReference type="Proteomes" id="UP000037122">
    <property type="component" value="Unassembled WGS sequence"/>
</dbReference>
<dbReference type="AlphaFoldDB" id="A0A0L0NQ61"/>
<dbReference type="VEuPathDB" id="FungiDB:CJJ07_001426"/>
<dbReference type="VEuPathDB" id="FungiDB:CJJ09_004650"/>
<proteinExistence type="predicted"/>
<evidence type="ECO:0000313" key="2">
    <source>
        <dbReference type="EMBL" id="KND96276.1"/>
    </source>
</evidence>
<reference evidence="3" key="1">
    <citation type="journal article" date="2015" name="BMC Genomics">
        <title>Draft genome of a commonly misdiagnosed multidrug resistant pathogen Candida auris.</title>
        <authorList>
            <person name="Chatterjee S."/>
            <person name="Alampalli S.V."/>
            <person name="Nageshan R.K."/>
            <person name="Chettiar S.T."/>
            <person name="Joshi S."/>
            <person name="Tatu U.S."/>
        </authorList>
    </citation>
    <scope>NUCLEOTIDE SEQUENCE [LARGE SCALE GENOMIC DNA]</scope>
    <source>
        <strain evidence="3">6684</strain>
    </source>
</reference>
<dbReference type="VEuPathDB" id="FungiDB:CJI97_004815"/>
<evidence type="ECO:0000313" key="3">
    <source>
        <dbReference type="Proteomes" id="UP000037122"/>
    </source>
</evidence>
<accession>A0A0L0NQ61</accession>
<sequence length="476" mass="52561">MNMSASLATDEDWLIISSSSDIDEESQVGSGHASEAENAPRVSTDNATIDNAADTSDDADKIVPDVSETNVSDVPDSSVNTLKGHSAVLSSPETSESGVGDATVEDSEKSLESSVTPESKPDEIGDEESSLNEQNQQESALVDSPTLTASDPAPKTSSTTPSPPPSCCSFSFCRALSVIDSKIRSASRLLYRALFADSFSALDKKRRDVPLDISLFQHARYSLLSVLNRNQDLLLYYAMALAVSVLSVAAFRPSTPKHEPSLGEKLNALWTEFAYEETVSEKPHYFLFARADIPKRQLKIVKVWNNAVESAPEVWAESSEVTKRFLEDSSEVTKRFLEDSSDLTKRFLVGSAAWSRSLWEELRNHPNTQHLKTMLETAKDKTLVFGNEQALPFMRKAASQGRSHAEAWASYSTDVAKVWAKQADLVSREMQQRATLLWKQAVEEAPAMKEALDATSRDLYKRSVCMLEQLRMLCEQ</sequence>
<dbReference type="VEuPathDB" id="FungiDB:QG37_07405"/>
<protein>
    <submittedName>
        <fullName evidence="2">Uncharacterized protein</fullName>
    </submittedName>
</protein>
<dbReference type="VEuPathDB" id="FungiDB:CJI96_0004513"/>